<dbReference type="STRING" id="1423820.FC64_GL000953"/>
<dbReference type="GO" id="GO:0000917">
    <property type="term" value="P:division septum assembly"/>
    <property type="evidence" value="ECO:0007669"/>
    <property type="project" value="UniProtKB-KW"/>
</dbReference>
<evidence type="ECO:0000256" key="7">
    <source>
        <dbReference type="ARBA" id="ARBA00024910"/>
    </source>
</evidence>
<evidence type="ECO:0000256" key="1">
    <source>
        <dbReference type="ARBA" id="ARBA00004496"/>
    </source>
</evidence>
<evidence type="ECO:0000256" key="8">
    <source>
        <dbReference type="ARBA" id="ARBA00026068"/>
    </source>
</evidence>
<evidence type="ECO:0000256" key="4">
    <source>
        <dbReference type="ARBA" id="ARBA00022618"/>
    </source>
</evidence>
<dbReference type="GO" id="GO:0043093">
    <property type="term" value="P:FtsZ-dependent cytokinesis"/>
    <property type="evidence" value="ECO:0007669"/>
    <property type="project" value="TreeGrafter"/>
</dbReference>
<dbReference type="GeneID" id="29933682"/>
<keyword evidence="11" id="KW-1185">Reference proteome</keyword>
<dbReference type="RefSeq" id="WP_057827680.1">
    <property type="nucleotide sequence ID" value="NZ_AYYZ01000029.1"/>
</dbReference>
<dbReference type="InterPro" id="IPR036192">
    <property type="entry name" value="Cell_div_ZapA-like_sf"/>
</dbReference>
<evidence type="ECO:0000256" key="2">
    <source>
        <dbReference type="ARBA" id="ARBA00015195"/>
    </source>
</evidence>
<dbReference type="InterPro" id="IPR053712">
    <property type="entry name" value="Bac_CellDiv_Activator"/>
</dbReference>
<dbReference type="GO" id="GO:0000921">
    <property type="term" value="P:septin ring assembly"/>
    <property type="evidence" value="ECO:0007669"/>
    <property type="project" value="TreeGrafter"/>
</dbReference>
<dbReference type="Pfam" id="PF05164">
    <property type="entry name" value="ZapA"/>
    <property type="match status" value="1"/>
</dbReference>
<gene>
    <name evidence="10" type="ORF">FC64_GL000953</name>
</gene>
<keyword evidence="4" id="KW-0132">Cell division</keyword>
<name>A0A0R1ZL67_9LACO</name>
<dbReference type="GO" id="GO:0005829">
    <property type="term" value="C:cytosol"/>
    <property type="evidence" value="ECO:0007669"/>
    <property type="project" value="TreeGrafter"/>
</dbReference>
<dbReference type="EMBL" id="AYYZ01000029">
    <property type="protein sequence ID" value="KRM51763.1"/>
    <property type="molecule type" value="Genomic_DNA"/>
</dbReference>
<dbReference type="Proteomes" id="UP000051291">
    <property type="component" value="Unassembled WGS sequence"/>
</dbReference>
<dbReference type="GO" id="GO:0030428">
    <property type="term" value="C:cell septum"/>
    <property type="evidence" value="ECO:0007669"/>
    <property type="project" value="TreeGrafter"/>
</dbReference>
<comment type="function">
    <text evidence="7">Activator of cell division through the inhibition of FtsZ GTPase activity, therefore promoting FtsZ assembly into bundles of protofilaments necessary for the formation of the division Z ring. It is recruited early at mid-cell but it is not essential for cell division.</text>
</comment>
<comment type="subcellular location">
    <subcellularLocation>
        <location evidence="1">Cytoplasm</location>
    </subcellularLocation>
</comment>
<dbReference type="GO" id="GO:0032153">
    <property type="term" value="C:cell division site"/>
    <property type="evidence" value="ECO:0007669"/>
    <property type="project" value="TreeGrafter"/>
</dbReference>
<comment type="subunit">
    <text evidence="8">Homodimer. Interacts with FtsZ.</text>
</comment>
<dbReference type="InterPro" id="IPR007838">
    <property type="entry name" value="Cell_div_ZapA-like"/>
</dbReference>
<dbReference type="SUPFAM" id="SSF102829">
    <property type="entry name" value="Cell division protein ZapA-like"/>
    <property type="match status" value="1"/>
</dbReference>
<reference evidence="10 11" key="1">
    <citation type="journal article" date="2015" name="Genome Announc.">
        <title>Expanding the biotechnology potential of lactobacilli through comparative genomics of 213 strains and associated genera.</title>
        <authorList>
            <person name="Sun Z."/>
            <person name="Harris H.M."/>
            <person name="McCann A."/>
            <person name="Guo C."/>
            <person name="Argimon S."/>
            <person name="Zhang W."/>
            <person name="Yang X."/>
            <person name="Jeffery I.B."/>
            <person name="Cooney J.C."/>
            <person name="Kagawa T.F."/>
            <person name="Liu W."/>
            <person name="Song Y."/>
            <person name="Salvetti E."/>
            <person name="Wrobel A."/>
            <person name="Rasinkangas P."/>
            <person name="Parkhill J."/>
            <person name="Rea M.C."/>
            <person name="O'Sullivan O."/>
            <person name="Ritari J."/>
            <person name="Douillard F.P."/>
            <person name="Paul Ross R."/>
            <person name="Yang R."/>
            <person name="Briner A.E."/>
            <person name="Felis G.E."/>
            <person name="de Vos W.M."/>
            <person name="Barrangou R."/>
            <person name="Klaenhammer T.R."/>
            <person name="Caufield P.W."/>
            <person name="Cui Y."/>
            <person name="Zhang H."/>
            <person name="O'Toole P.W."/>
        </authorList>
    </citation>
    <scope>NUCLEOTIDE SEQUENCE [LARGE SCALE GENOMIC DNA]</scope>
    <source>
        <strain evidence="10 11">DSM 20653</strain>
    </source>
</reference>
<evidence type="ECO:0000256" key="5">
    <source>
        <dbReference type="ARBA" id="ARBA00023210"/>
    </source>
</evidence>
<dbReference type="PANTHER" id="PTHR34981">
    <property type="entry name" value="CELL DIVISION PROTEIN ZAPA"/>
    <property type="match status" value="1"/>
</dbReference>
<comment type="caution">
    <text evidence="10">The sequence shown here is derived from an EMBL/GenBank/DDBJ whole genome shotgun (WGS) entry which is preliminary data.</text>
</comment>
<dbReference type="AlphaFoldDB" id="A0A0R1ZL67"/>
<evidence type="ECO:0000256" key="3">
    <source>
        <dbReference type="ARBA" id="ARBA00022490"/>
    </source>
</evidence>
<accession>A0A0R1ZL67</accession>
<organism evidence="10 11">
    <name type="scientific">Ligilactobacillus araffinosus DSM 20653</name>
    <dbReference type="NCBI Taxonomy" id="1423820"/>
    <lineage>
        <taxon>Bacteria</taxon>
        <taxon>Bacillati</taxon>
        <taxon>Bacillota</taxon>
        <taxon>Bacilli</taxon>
        <taxon>Lactobacillales</taxon>
        <taxon>Lactobacillaceae</taxon>
        <taxon>Ligilactobacillus</taxon>
    </lineage>
</organism>
<keyword evidence="5" id="KW-0717">Septation</keyword>
<dbReference type="PANTHER" id="PTHR34981:SF1">
    <property type="entry name" value="CELL DIVISION PROTEIN ZAPA"/>
    <property type="match status" value="1"/>
</dbReference>
<evidence type="ECO:0000256" key="9">
    <source>
        <dbReference type="ARBA" id="ARBA00033158"/>
    </source>
</evidence>
<evidence type="ECO:0000313" key="11">
    <source>
        <dbReference type="Proteomes" id="UP000051291"/>
    </source>
</evidence>
<protein>
    <recommendedName>
        <fullName evidence="2">Cell division protein ZapA</fullName>
    </recommendedName>
    <alternativeName>
        <fullName evidence="9">Z ring-associated protein ZapA</fullName>
    </alternativeName>
</protein>
<proteinExistence type="predicted"/>
<dbReference type="Gene3D" id="6.10.250.790">
    <property type="match status" value="1"/>
</dbReference>
<dbReference type="PATRIC" id="fig|1423820.4.peg.977"/>
<sequence>MAEGKRRFKVQIDGEEFTIIGKSTPEHMNAVMEVANQELATIKKMMPSLSEKKAALLLAINAVSDQLEKQEELDKLQRKIEDQTN</sequence>
<evidence type="ECO:0000256" key="6">
    <source>
        <dbReference type="ARBA" id="ARBA00023306"/>
    </source>
</evidence>
<keyword evidence="3" id="KW-0963">Cytoplasm</keyword>
<keyword evidence="6" id="KW-0131">Cell cycle</keyword>
<evidence type="ECO:0000313" key="10">
    <source>
        <dbReference type="EMBL" id="KRM51763.1"/>
    </source>
</evidence>